<evidence type="ECO:0000313" key="1">
    <source>
        <dbReference type="EMBL" id="ONI27844.1"/>
    </source>
</evidence>
<dbReference type="Gramene" id="ONI27844">
    <property type="protein sequence ID" value="ONI27844"/>
    <property type="gene ID" value="PRUPE_1G107600"/>
</dbReference>
<reference evidence="1 2" key="1">
    <citation type="journal article" date="2013" name="Nat. Genet.">
        <title>The high-quality draft genome of peach (Prunus persica) identifies unique patterns of genetic diversity, domestication and genome evolution.</title>
        <authorList>
            <consortium name="International Peach Genome Initiative"/>
            <person name="Verde I."/>
            <person name="Abbott A.G."/>
            <person name="Scalabrin S."/>
            <person name="Jung S."/>
            <person name="Shu S."/>
            <person name="Marroni F."/>
            <person name="Zhebentyayeva T."/>
            <person name="Dettori M.T."/>
            <person name="Grimwood J."/>
            <person name="Cattonaro F."/>
            <person name="Zuccolo A."/>
            <person name="Rossini L."/>
            <person name="Jenkins J."/>
            <person name="Vendramin E."/>
            <person name="Meisel L.A."/>
            <person name="Decroocq V."/>
            <person name="Sosinski B."/>
            <person name="Prochnik S."/>
            <person name="Mitros T."/>
            <person name="Policriti A."/>
            <person name="Cipriani G."/>
            <person name="Dondini L."/>
            <person name="Ficklin S."/>
            <person name="Goodstein D.M."/>
            <person name="Xuan P."/>
            <person name="Del Fabbro C."/>
            <person name="Aramini V."/>
            <person name="Copetti D."/>
            <person name="Gonzalez S."/>
            <person name="Horner D.S."/>
            <person name="Falchi R."/>
            <person name="Lucas S."/>
            <person name="Mica E."/>
            <person name="Maldonado J."/>
            <person name="Lazzari B."/>
            <person name="Bielenberg D."/>
            <person name="Pirona R."/>
            <person name="Miculan M."/>
            <person name="Barakat A."/>
            <person name="Testolin R."/>
            <person name="Stella A."/>
            <person name="Tartarini S."/>
            <person name="Tonutti P."/>
            <person name="Arus P."/>
            <person name="Orellana A."/>
            <person name="Wells C."/>
            <person name="Main D."/>
            <person name="Vizzotto G."/>
            <person name="Silva H."/>
            <person name="Salamini F."/>
            <person name="Schmutz J."/>
            <person name="Morgante M."/>
            <person name="Rokhsar D.S."/>
        </authorList>
    </citation>
    <scope>NUCLEOTIDE SEQUENCE [LARGE SCALE GENOMIC DNA]</scope>
    <source>
        <strain evidence="2">cv. Nemared</strain>
    </source>
</reference>
<dbReference type="AlphaFoldDB" id="M5XA15"/>
<accession>M5XA15</accession>
<dbReference type="CDD" id="cd00121">
    <property type="entry name" value="MATH"/>
    <property type="match status" value="1"/>
</dbReference>
<organism evidence="1 2">
    <name type="scientific">Prunus persica</name>
    <name type="common">Peach</name>
    <name type="synonym">Amygdalus persica</name>
    <dbReference type="NCBI Taxonomy" id="3760"/>
    <lineage>
        <taxon>Eukaryota</taxon>
        <taxon>Viridiplantae</taxon>
        <taxon>Streptophyta</taxon>
        <taxon>Embryophyta</taxon>
        <taxon>Tracheophyta</taxon>
        <taxon>Spermatophyta</taxon>
        <taxon>Magnoliopsida</taxon>
        <taxon>eudicotyledons</taxon>
        <taxon>Gunneridae</taxon>
        <taxon>Pentapetalae</taxon>
        <taxon>rosids</taxon>
        <taxon>fabids</taxon>
        <taxon>Rosales</taxon>
        <taxon>Rosaceae</taxon>
        <taxon>Amygdaloideae</taxon>
        <taxon>Amygdaleae</taxon>
        <taxon>Prunus</taxon>
    </lineage>
</organism>
<proteinExistence type="predicted"/>
<dbReference type="Gene3D" id="2.60.210.10">
    <property type="entry name" value="Apoptosis, Tumor Necrosis Factor Receptor Associated Protein 2, Chain A"/>
    <property type="match status" value="1"/>
</dbReference>
<sequence length="336" mass="38019">MGRRFLLLEIDAEEVMLMDICQVLRRMFVNKGSLLEAKYILLFILKNSSLVNFTAMATLNIDQDGILRSFSQSLQTHYNMKIQSFSSLNKNYVDSIESGEFEAGGHKWKLRFYPNGNLKKNVVDHISLYLFQIVLLYQNNGTYLVLEDANKKVECFHGKMPCSDFDQFIPLESFADASNGYLIDDTCVFGAEASSDRKALPPGYRIFREYSLRLVDQKLANHLSYKCKGLLGPVCSITSSGMPIAIHQRAAFEPTSGLGSLSFHFLHQQENLYGMDPPHKSNAAAVEIEDKDVQAMQLELTLMEQLMVKMLEKLDNNTKAIQSLEEDCVRIIASPI</sequence>
<dbReference type="HOGENOM" id="CLU_827416_0_0_1"/>
<dbReference type="EMBL" id="CM007651">
    <property type="protein sequence ID" value="ONI27844.1"/>
    <property type="molecule type" value="Genomic_DNA"/>
</dbReference>
<dbReference type="InterPro" id="IPR002083">
    <property type="entry name" value="MATH/TRAF_dom"/>
</dbReference>
<protein>
    <submittedName>
        <fullName evidence="1">Uncharacterized protein</fullName>
    </submittedName>
</protein>
<dbReference type="Proteomes" id="UP000006882">
    <property type="component" value="Chromosome G1"/>
</dbReference>
<dbReference type="PANTHER" id="PTHR46162:SF65">
    <property type="entry name" value="F9D12.8 PROTEIN-RELATED"/>
    <property type="match status" value="1"/>
</dbReference>
<keyword evidence="2" id="KW-1185">Reference proteome</keyword>
<dbReference type="PROSITE" id="PS50144">
    <property type="entry name" value="MATH"/>
    <property type="match status" value="1"/>
</dbReference>
<dbReference type="SUPFAM" id="SSF49599">
    <property type="entry name" value="TRAF domain-like"/>
    <property type="match status" value="1"/>
</dbReference>
<evidence type="ECO:0000313" key="2">
    <source>
        <dbReference type="Proteomes" id="UP000006882"/>
    </source>
</evidence>
<dbReference type="Pfam" id="PF22486">
    <property type="entry name" value="MATH_2"/>
    <property type="match status" value="1"/>
</dbReference>
<dbReference type="eggNOG" id="KOG1987">
    <property type="taxonomic scope" value="Eukaryota"/>
</dbReference>
<dbReference type="InterPro" id="IPR008974">
    <property type="entry name" value="TRAF-like"/>
</dbReference>
<name>M5XA15_PRUPE</name>
<dbReference type="PANTHER" id="PTHR46162">
    <property type="entry name" value="TRAF-LIKE FAMILY PROTEIN"/>
    <property type="match status" value="1"/>
</dbReference>
<gene>
    <name evidence="1" type="ORF">PRUPE_1G107600</name>
</gene>